<evidence type="ECO:0000313" key="2">
    <source>
        <dbReference type="Proteomes" id="UP000012112"/>
    </source>
</evidence>
<dbReference type="EMBL" id="AKWD02000060">
    <property type="protein sequence ID" value="EMO52129.1"/>
    <property type="molecule type" value="Genomic_DNA"/>
</dbReference>
<proteinExistence type="predicted"/>
<sequence length="64" mass="7579">MKDLNFYTILISKISCCRGTTKARRLVFYSAIYTEWNELLESVKTTTKIQYLWELLHLINVSSM</sequence>
<name>M6VG62_9LEPT</name>
<comment type="caution">
    <text evidence="1">The sequence shown here is derived from an EMBL/GenBank/DDBJ whole genome shotgun (WGS) entry which is preliminary data.</text>
</comment>
<protein>
    <submittedName>
        <fullName evidence="1">Uncharacterized protein</fullName>
    </submittedName>
</protein>
<dbReference type="AlphaFoldDB" id="M6VG62"/>
<gene>
    <name evidence="1" type="ORF">LEP1GSC172_0797</name>
</gene>
<dbReference type="Proteomes" id="UP000012112">
    <property type="component" value="Unassembled WGS sequence"/>
</dbReference>
<evidence type="ECO:0000313" key="1">
    <source>
        <dbReference type="EMBL" id="EMO52129.1"/>
    </source>
</evidence>
<accession>M6VG62</accession>
<reference evidence="1 2" key="1">
    <citation type="submission" date="2013-01" db="EMBL/GenBank/DDBJ databases">
        <authorList>
            <person name="Harkins D.M."/>
            <person name="Durkin A.S."/>
            <person name="Brinkac L.M."/>
            <person name="Haft D.H."/>
            <person name="Selengut J.D."/>
            <person name="Sanka R."/>
            <person name="DePew J."/>
            <person name="Purushe J."/>
            <person name="Matthias M.A."/>
            <person name="Vinetz J.M."/>
            <person name="Sutton G.G."/>
            <person name="Nierman W.C."/>
            <person name="Fouts D.E."/>
        </authorList>
    </citation>
    <scope>NUCLEOTIDE SEQUENCE [LARGE SCALE GENOMIC DNA]</scope>
    <source>
        <strain evidence="1 2">HAI1536</strain>
    </source>
</reference>
<organism evidence="1 2">
    <name type="scientific">Leptospira noguchii</name>
    <dbReference type="NCBI Taxonomy" id="28182"/>
    <lineage>
        <taxon>Bacteria</taxon>
        <taxon>Pseudomonadati</taxon>
        <taxon>Spirochaetota</taxon>
        <taxon>Spirochaetia</taxon>
        <taxon>Leptospirales</taxon>
        <taxon>Leptospiraceae</taxon>
        <taxon>Leptospira</taxon>
    </lineage>
</organism>